<dbReference type="InterPro" id="IPR011576">
    <property type="entry name" value="Pyridox_Oxase_N"/>
</dbReference>
<dbReference type="Pfam" id="PF01243">
    <property type="entry name" value="PNPOx_N"/>
    <property type="match status" value="1"/>
</dbReference>
<dbReference type="EMBL" id="UINC01005396">
    <property type="protein sequence ID" value="SVA21056.1"/>
    <property type="molecule type" value="Genomic_DNA"/>
</dbReference>
<proteinExistence type="predicted"/>
<evidence type="ECO:0000259" key="1">
    <source>
        <dbReference type="Pfam" id="PF01243"/>
    </source>
</evidence>
<dbReference type="NCBIfam" id="TIGR03668">
    <property type="entry name" value="Rv0121_F420"/>
    <property type="match status" value="1"/>
</dbReference>
<dbReference type="AlphaFoldDB" id="A0A381TYE9"/>
<sequence>MASVDTNDRPHVVPICFVLDGTSVVYSAIDLKPKSVDTENLRRVRNISNNPSVSILLDRYTEDWAQLAFVILHGAAKVLTQGVERNRAENLLREKYSQYEELLQPGAPMIKINVGRITSWGKLTEISD</sequence>
<accession>A0A381TYE9</accession>
<dbReference type="InterPro" id="IPR019967">
    <property type="entry name" value="F420-dep_enz_PPOX_Rv0121"/>
</dbReference>
<dbReference type="SUPFAM" id="SSF50475">
    <property type="entry name" value="FMN-binding split barrel"/>
    <property type="match status" value="1"/>
</dbReference>
<name>A0A381TYE9_9ZZZZ</name>
<dbReference type="Gene3D" id="2.30.110.10">
    <property type="entry name" value="Electron Transport, Fmn-binding Protein, Chain A"/>
    <property type="match status" value="1"/>
</dbReference>
<gene>
    <name evidence="2" type="ORF">METZ01_LOCUS73910</name>
</gene>
<evidence type="ECO:0000313" key="2">
    <source>
        <dbReference type="EMBL" id="SVA21056.1"/>
    </source>
</evidence>
<protein>
    <recommendedName>
        <fullName evidence="1">Pyridoxamine 5'-phosphate oxidase N-terminal domain-containing protein</fullName>
    </recommendedName>
</protein>
<feature type="domain" description="Pyridoxamine 5'-phosphate oxidase N-terminal" evidence="1">
    <location>
        <begin position="1"/>
        <end position="119"/>
    </location>
</feature>
<organism evidence="2">
    <name type="scientific">marine metagenome</name>
    <dbReference type="NCBI Taxonomy" id="408172"/>
    <lineage>
        <taxon>unclassified sequences</taxon>
        <taxon>metagenomes</taxon>
        <taxon>ecological metagenomes</taxon>
    </lineage>
</organism>
<dbReference type="InterPro" id="IPR012349">
    <property type="entry name" value="Split_barrel_FMN-bd"/>
</dbReference>
<reference evidence="2" key="1">
    <citation type="submission" date="2018-05" db="EMBL/GenBank/DDBJ databases">
        <authorList>
            <person name="Lanie J.A."/>
            <person name="Ng W.-L."/>
            <person name="Kazmierczak K.M."/>
            <person name="Andrzejewski T.M."/>
            <person name="Davidsen T.M."/>
            <person name="Wayne K.J."/>
            <person name="Tettelin H."/>
            <person name="Glass J.I."/>
            <person name="Rusch D."/>
            <person name="Podicherti R."/>
            <person name="Tsui H.-C.T."/>
            <person name="Winkler M.E."/>
        </authorList>
    </citation>
    <scope>NUCLEOTIDE SEQUENCE</scope>
</reference>